<keyword evidence="3" id="KW-1185">Reference proteome</keyword>
<dbReference type="AlphaFoldDB" id="A0A0D2M0R1"/>
<feature type="region of interest" description="Disordered" evidence="1">
    <location>
        <begin position="292"/>
        <end position="325"/>
    </location>
</feature>
<accession>A0A0D2M0R1</accession>
<proteinExistence type="predicted"/>
<name>A0A0D2M0R1_9CHLO</name>
<feature type="compositionally biased region" description="Basic and acidic residues" evidence="1">
    <location>
        <begin position="212"/>
        <end position="223"/>
    </location>
</feature>
<evidence type="ECO:0000313" key="3">
    <source>
        <dbReference type="Proteomes" id="UP000054498"/>
    </source>
</evidence>
<protein>
    <submittedName>
        <fullName evidence="2">Uncharacterized protein</fullName>
    </submittedName>
</protein>
<dbReference type="STRING" id="145388.A0A0D2M0R1"/>
<dbReference type="OrthoDB" id="19232at2759"/>
<dbReference type="RefSeq" id="XP_013896234.1">
    <property type="nucleotide sequence ID" value="XM_014040780.1"/>
</dbReference>
<feature type="compositionally biased region" description="Low complexity" evidence="1">
    <location>
        <begin position="308"/>
        <end position="325"/>
    </location>
</feature>
<dbReference type="GeneID" id="25727944"/>
<gene>
    <name evidence="2" type="ORF">MNEG_10750</name>
</gene>
<evidence type="ECO:0000256" key="1">
    <source>
        <dbReference type="SAM" id="MobiDB-lite"/>
    </source>
</evidence>
<evidence type="ECO:0000313" key="2">
    <source>
        <dbReference type="EMBL" id="KIY97214.1"/>
    </source>
</evidence>
<organism evidence="2 3">
    <name type="scientific">Monoraphidium neglectum</name>
    <dbReference type="NCBI Taxonomy" id="145388"/>
    <lineage>
        <taxon>Eukaryota</taxon>
        <taxon>Viridiplantae</taxon>
        <taxon>Chlorophyta</taxon>
        <taxon>core chlorophytes</taxon>
        <taxon>Chlorophyceae</taxon>
        <taxon>CS clade</taxon>
        <taxon>Sphaeropleales</taxon>
        <taxon>Selenastraceae</taxon>
        <taxon>Monoraphidium</taxon>
    </lineage>
</organism>
<dbReference type="EMBL" id="KK102663">
    <property type="protein sequence ID" value="KIY97214.1"/>
    <property type="molecule type" value="Genomic_DNA"/>
</dbReference>
<dbReference type="KEGG" id="mng:MNEG_10750"/>
<dbReference type="Proteomes" id="UP000054498">
    <property type="component" value="Unassembled WGS sequence"/>
</dbReference>
<feature type="region of interest" description="Disordered" evidence="1">
    <location>
        <begin position="212"/>
        <end position="239"/>
    </location>
</feature>
<reference evidence="2 3" key="1">
    <citation type="journal article" date="2013" name="BMC Genomics">
        <title>Reconstruction of the lipid metabolism for the microalga Monoraphidium neglectum from its genome sequence reveals characteristics suitable for biofuel production.</title>
        <authorList>
            <person name="Bogen C."/>
            <person name="Al-Dilaimi A."/>
            <person name="Albersmeier A."/>
            <person name="Wichmann J."/>
            <person name="Grundmann M."/>
            <person name="Rupp O."/>
            <person name="Lauersen K.J."/>
            <person name="Blifernez-Klassen O."/>
            <person name="Kalinowski J."/>
            <person name="Goesmann A."/>
            <person name="Mussgnug J.H."/>
            <person name="Kruse O."/>
        </authorList>
    </citation>
    <scope>NUCLEOTIDE SEQUENCE [LARGE SCALE GENOMIC DNA]</scope>
    <source>
        <strain evidence="2 3">SAG 48.87</strain>
    </source>
</reference>
<sequence length="627" mass="64628">MPGVCCGCVAAPASVQPRKTYNTLMTQLFAGEAIKTTDPLDSSLRRRIQKVSRRLMRRVRQALRKPGDSLGHVKVAVYAWIYMLAMSADEESSYSPSFFATELVSGPDAVVRESWGLMDGAVPLLLRDPHLEMRTLGAELLRAFTAVQSETDTKLDAIQALTPLTCRAARAALHAESADQKVSDAAERRRQGDVLAVPNPLDLIARRARAAAEGRRRAEERRGARQALRGARDAERGGLPARAPAHVAALEASCLRCLCEVVALAARGKVAPDHLEQMQAVALDNLRHPAGGISGRASEAGAGPMSNGGPSAASGTAPGAAEGADGAAAPPPCVVDYEFCAAMGVAHRLPRGGGGARELAERLLALLAGFVRDIATVYDVMGTFFRYMDSKKRWGESGVVQAYMSALASSGTRHDYPIFSSLLRHASGGALPPADARAVLGVAAQQARRLDAAAAVPALAATLLELPRVWAAQARSAGGDSGGGGGASLVQAALGLGGGGGGDERAAASEQLRQAVLELVRQLAGGVAGAAELSEALTSALRGAAEECAGDHEAAALAAEAASQAAAAWAERRQQQAAAGALPGGALPGPLVEAVLALEAAGPAAARWPLLRVLTRLLPAAPRMPGA</sequence>